<dbReference type="eggNOG" id="COG0053">
    <property type="taxonomic scope" value="Bacteria"/>
</dbReference>
<dbReference type="SUPFAM" id="SSF160240">
    <property type="entry name" value="Cation efflux protein cytoplasmic domain-like"/>
    <property type="match status" value="1"/>
</dbReference>
<comment type="similarity">
    <text evidence="2">Belongs to the cation diffusion facilitator (CDF) transporter (TC 2.A.4) family.</text>
</comment>
<dbReference type="OrthoDB" id="9806522at2"/>
<feature type="transmembrane region" description="Helical" evidence="8">
    <location>
        <begin position="39"/>
        <end position="59"/>
    </location>
</feature>
<dbReference type="PATRIC" id="fig|1121439.3.peg.2482"/>
<dbReference type="InterPro" id="IPR002524">
    <property type="entry name" value="Cation_efflux"/>
</dbReference>
<dbReference type="GO" id="GO:0015086">
    <property type="term" value="F:cadmium ion transmembrane transporter activity"/>
    <property type="evidence" value="ECO:0007669"/>
    <property type="project" value="TreeGrafter"/>
</dbReference>
<keyword evidence="4 8" id="KW-0812">Transmembrane</keyword>
<dbReference type="InterPro" id="IPR036837">
    <property type="entry name" value="Cation_efflux_CTD_sf"/>
</dbReference>
<dbReference type="PANTHER" id="PTHR43840:SF15">
    <property type="entry name" value="MITOCHONDRIAL METAL TRANSPORTER 1-RELATED"/>
    <property type="match status" value="1"/>
</dbReference>
<comment type="caution">
    <text evidence="11">The sequence shown here is derived from an EMBL/GenBank/DDBJ whole genome shotgun (WGS) entry which is preliminary data.</text>
</comment>
<evidence type="ECO:0000259" key="10">
    <source>
        <dbReference type="Pfam" id="PF16916"/>
    </source>
</evidence>
<feature type="region of interest" description="Disordered" evidence="7">
    <location>
        <begin position="285"/>
        <end position="312"/>
    </location>
</feature>
<feature type="domain" description="Cation efflux protein transmembrane" evidence="9">
    <location>
        <begin position="10"/>
        <end position="204"/>
    </location>
</feature>
<feature type="domain" description="Cation efflux protein cytoplasmic" evidence="10">
    <location>
        <begin position="208"/>
        <end position="285"/>
    </location>
</feature>
<evidence type="ECO:0000313" key="11">
    <source>
        <dbReference type="EMBL" id="EPR30979.1"/>
    </source>
</evidence>
<keyword evidence="5 8" id="KW-1133">Transmembrane helix</keyword>
<evidence type="ECO:0000256" key="7">
    <source>
        <dbReference type="SAM" id="MobiDB-lite"/>
    </source>
</evidence>
<dbReference type="PANTHER" id="PTHR43840">
    <property type="entry name" value="MITOCHONDRIAL METAL TRANSPORTER 1-RELATED"/>
    <property type="match status" value="1"/>
</dbReference>
<dbReference type="InterPro" id="IPR027469">
    <property type="entry name" value="Cation_efflux_TMD_sf"/>
</dbReference>
<dbReference type="NCBIfam" id="TIGR01297">
    <property type="entry name" value="CDF"/>
    <property type="match status" value="1"/>
</dbReference>
<dbReference type="GO" id="GO:0015093">
    <property type="term" value="F:ferrous iron transmembrane transporter activity"/>
    <property type="evidence" value="ECO:0007669"/>
    <property type="project" value="TreeGrafter"/>
</dbReference>
<evidence type="ECO:0000256" key="1">
    <source>
        <dbReference type="ARBA" id="ARBA00004141"/>
    </source>
</evidence>
<evidence type="ECO:0000256" key="8">
    <source>
        <dbReference type="SAM" id="Phobius"/>
    </source>
</evidence>
<accession>S7UAK7</accession>
<evidence type="ECO:0000259" key="9">
    <source>
        <dbReference type="Pfam" id="PF01545"/>
    </source>
</evidence>
<feature type="transmembrane region" description="Helical" evidence="8">
    <location>
        <begin position="110"/>
        <end position="132"/>
    </location>
</feature>
<dbReference type="AlphaFoldDB" id="S7UAK7"/>
<evidence type="ECO:0000256" key="3">
    <source>
        <dbReference type="ARBA" id="ARBA00022448"/>
    </source>
</evidence>
<dbReference type="GO" id="GO:0006882">
    <property type="term" value="P:intracellular zinc ion homeostasis"/>
    <property type="evidence" value="ECO:0007669"/>
    <property type="project" value="TreeGrafter"/>
</dbReference>
<dbReference type="RefSeq" id="WP_020887803.1">
    <property type="nucleotide sequence ID" value="NZ_ATHI01000030.1"/>
</dbReference>
<evidence type="ECO:0000256" key="4">
    <source>
        <dbReference type="ARBA" id="ARBA00022692"/>
    </source>
</evidence>
<dbReference type="Proteomes" id="UP000014975">
    <property type="component" value="Unassembled WGS sequence"/>
</dbReference>
<evidence type="ECO:0000256" key="5">
    <source>
        <dbReference type="ARBA" id="ARBA00022989"/>
    </source>
</evidence>
<gene>
    <name evidence="11" type="ORF">dsat_1106</name>
</gene>
<dbReference type="InterPro" id="IPR058533">
    <property type="entry name" value="Cation_efflux_TM"/>
</dbReference>
<feature type="transmembrane region" description="Helical" evidence="8">
    <location>
        <begin position="80"/>
        <end position="98"/>
    </location>
</feature>
<reference evidence="11 12" key="1">
    <citation type="journal article" date="2013" name="Genome Announc.">
        <title>Draft genome sequences for three mercury-methylating, sulfate-reducing bacteria.</title>
        <authorList>
            <person name="Brown S.D."/>
            <person name="Hurt R.A.Jr."/>
            <person name="Gilmour C.C."/>
            <person name="Elias D.A."/>
        </authorList>
    </citation>
    <scope>NUCLEOTIDE SEQUENCE [LARGE SCALE GENOMIC DNA]</scope>
    <source>
        <strain evidence="11 12">DSM 16529</strain>
    </source>
</reference>
<feature type="transmembrane region" description="Helical" evidence="8">
    <location>
        <begin position="153"/>
        <end position="173"/>
    </location>
</feature>
<comment type="subcellular location">
    <subcellularLocation>
        <location evidence="1">Membrane</location>
        <topology evidence="1">Multi-pass membrane protein</topology>
    </subcellularLocation>
</comment>
<feature type="transmembrane region" description="Helical" evidence="8">
    <location>
        <begin position="7"/>
        <end position="27"/>
    </location>
</feature>
<dbReference type="InterPro" id="IPR027470">
    <property type="entry name" value="Cation_efflux_CTD"/>
</dbReference>
<dbReference type="Gene3D" id="1.20.1510.10">
    <property type="entry name" value="Cation efflux protein transmembrane domain"/>
    <property type="match status" value="1"/>
</dbReference>
<dbReference type="InterPro" id="IPR050291">
    <property type="entry name" value="CDF_Transporter"/>
</dbReference>
<keyword evidence="12" id="KW-1185">Reference proteome</keyword>
<protein>
    <submittedName>
        <fullName evidence="11">Cation diffusion facilitator family transporter</fullName>
    </submittedName>
</protein>
<dbReference type="Pfam" id="PF01545">
    <property type="entry name" value="Cation_efflux"/>
    <property type="match status" value="1"/>
</dbReference>
<dbReference type="EMBL" id="ATHI01000030">
    <property type="protein sequence ID" value="EPR30979.1"/>
    <property type="molecule type" value="Genomic_DNA"/>
</dbReference>
<dbReference type="SUPFAM" id="SSF161111">
    <property type="entry name" value="Cation efflux protein transmembrane domain-like"/>
    <property type="match status" value="1"/>
</dbReference>
<dbReference type="Pfam" id="PF16916">
    <property type="entry name" value="ZT_dimer"/>
    <property type="match status" value="1"/>
</dbReference>
<proteinExistence type="inferred from homology"/>
<keyword evidence="3" id="KW-0813">Transport</keyword>
<dbReference type="Gene3D" id="3.30.70.1350">
    <property type="entry name" value="Cation efflux protein, cytoplasmic domain"/>
    <property type="match status" value="1"/>
</dbReference>
<dbReference type="STRING" id="1121439.dsat_1106"/>
<organism evidence="11 12">
    <name type="scientific">Alkalidesulfovibrio alkalitolerans DSM 16529</name>
    <dbReference type="NCBI Taxonomy" id="1121439"/>
    <lineage>
        <taxon>Bacteria</taxon>
        <taxon>Pseudomonadati</taxon>
        <taxon>Thermodesulfobacteriota</taxon>
        <taxon>Desulfovibrionia</taxon>
        <taxon>Desulfovibrionales</taxon>
        <taxon>Desulfovibrionaceae</taxon>
        <taxon>Alkalidesulfovibrio</taxon>
    </lineage>
</organism>
<sequence length="312" mass="33587">MHHDLRRYAWLSIAASLVGLVLKFGAWHVTGSVGLFSDAVESLVNLAAGVAALIALSVARLPPDRRHAFGHGKAEYFSSALEGVLVLVAAVGIAWASVQRFLDPRELDNLGLGLVAVVAAAAVNWGTARILLRAASEHDSITLEADGRHLLTDVWTSGALVLALCILLVAPGLAFLDPLLAMLMAANIARTGVDLVRRSAGGLMDHSLPEEELDVIAQAVRRRAPARTEIHALRTRKSGRQRFADFHMLLPGETTVKESHDVCCAVEDEVRRALPRLNLTIHVEPLEEQAGGDPDMPDRRCPAAEVEDEATE</sequence>
<evidence type="ECO:0000313" key="12">
    <source>
        <dbReference type="Proteomes" id="UP000014975"/>
    </source>
</evidence>
<dbReference type="GO" id="GO:0005886">
    <property type="term" value="C:plasma membrane"/>
    <property type="evidence" value="ECO:0007669"/>
    <property type="project" value="TreeGrafter"/>
</dbReference>
<keyword evidence="6 8" id="KW-0472">Membrane</keyword>
<name>S7UAK7_9BACT</name>
<evidence type="ECO:0000256" key="6">
    <source>
        <dbReference type="ARBA" id="ARBA00023136"/>
    </source>
</evidence>
<dbReference type="GO" id="GO:0015341">
    <property type="term" value="F:zinc efflux antiporter activity"/>
    <property type="evidence" value="ECO:0007669"/>
    <property type="project" value="TreeGrafter"/>
</dbReference>
<evidence type="ECO:0000256" key="2">
    <source>
        <dbReference type="ARBA" id="ARBA00008114"/>
    </source>
</evidence>